<dbReference type="InterPro" id="IPR036052">
    <property type="entry name" value="TrpB-like_PALP_sf"/>
</dbReference>
<organism evidence="5 6">
    <name type="scientific">Pseudochrobactrum kiredjianiae</name>
    <dbReference type="NCBI Taxonomy" id="386305"/>
    <lineage>
        <taxon>Bacteria</taxon>
        <taxon>Pseudomonadati</taxon>
        <taxon>Pseudomonadota</taxon>
        <taxon>Alphaproteobacteria</taxon>
        <taxon>Hyphomicrobiales</taxon>
        <taxon>Brucellaceae</taxon>
        <taxon>Pseudochrobactrum</taxon>
    </lineage>
</organism>
<dbReference type="Pfam" id="PF00571">
    <property type="entry name" value="CBS"/>
    <property type="match status" value="2"/>
</dbReference>
<dbReference type="PROSITE" id="PS00901">
    <property type="entry name" value="CYS_SYNTHASE"/>
    <property type="match status" value="1"/>
</dbReference>
<dbReference type="PANTHER" id="PTHR10314">
    <property type="entry name" value="CYSTATHIONINE BETA-SYNTHASE"/>
    <property type="match status" value="1"/>
</dbReference>
<evidence type="ECO:0000313" key="6">
    <source>
        <dbReference type="Proteomes" id="UP001597263"/>
    </source>
</evidence>
<dbReference type="EMBL" id="JBHTMA010000040">
    <property type="protein sequence ID" value="MFD1228399.1"/>
    <property type="molecule type" value="Genomic_DNA"/>
</dbReference>
<evidence type="ECO:0000256" key="3">
    <source>
        <dbReference type="PROSITE-ProRule" id="PRU00703"/>
    </source>
</evidence>
<proteinExistence type="predicted"/>
<protein>
    <submittedName>
        <fullName evidence="5">Pyridoxal-phosphate dependent enzyme</fullName>
    </submittedName>
</protein>
<keyword evidence="2" id="KW-0663">Pyridoxal phosphate</keyword>
<name>A0ABW3V7C9_9HYPH</name>
<dbReference type="Pfam" id="PF00291">
    <property type="entry name" value="PALP"/>
    <property type="match status" value="1"/>
</dbReference>
<keyword evidence="3" id="KW-0129">CBS domain</keyword>
<feature type="domain" description="CBS" evidence="4">
    <location>
        <begin position="337"/>
        <end position="400"/>
    </location>
</feature>
<dbReference type="InterPro" id="IPR000644">
    <property type="entry name" value="CBS_dom"/>
</dbReference>
<dbReference type="SMART" id="SM00116">
    <property type="entry name" value="CBS"/>
    <property type="match status" value="1"/>
</dbReference>
<comment type="caution">
    <text evidence="5">The sequence shown here is derived from an EMBL/GenBank/DDBJ whole genome shotgun (WGS) entry which is preliminary data.</text>
</comment>
<dbReference type="CDD" id="cd04608">
    <property type="entry name" value="CBS_pair_CBS"/>
    <property type="match status" value="1"/>
</dbReference>
<dbReference type="Gene3D" id="3.40.50.1100">
    <property type="match status" value="2"/>
</dbReference>
<dbReference type="RefSeq" id="WP_289384940.1">
    <property type="nucleotide sequence ID" value="NZ_JAUCBM010000001.1"/>
</dbReference>
<sequence>MRFANVFPSVLQLIGRTPLVELSGFDTGKCRLFAKLESQNPSGSIKDRVALSIISAAEQSGQLRAGGTIVEATAGNTGLGLAQVAALRGYHLILAIPDKMSKEKIRHLRALGADVRLTRCDVGKDHPDHYQNVARRIAEEIPEAFFADQFSNPANPQAHETTTGPEIWEQTDHAVDAVIVGAGSGGTLTGLGRYFRAVSPQTQIILADPEGSVLAPFIRTGRIGQAGEWSVEGIGQDYIPENADLSFVSRAYTISDRQSIQAARDLLLREGILAGTSSGTLLAAALHYCREQTEPKNVVTLICDSGSKYLSKIFDDNWLRERHLSERITQGNLEDLISRRHQDGAVEVTAPDENLLDAYGRMRRNAVSQLPVLDGGKLVGIIDESDILKVVEGPPEGRWSRFAAQVSTAMTAQPRVLQVDAPLSALQSFFDRDEVALIVDGDDFIGLITRIDLINHLRYTG</sequence>
<gene>
    <name evidence="5" type="ORF">ACFQ35_14750</name>
</gene>
<dbReference type="CDD" id="cd01561">
    <property type="entry name" value="CBS_like"/>
    <property type="match status" value="1"/>
</dbReference>
<dbReference type="InterPro" id="IPR050214">
    <property type="entry name" value="Cys_Synth/Cystath_Beta-Synth"/>
</dbReference>
<keyword evidence="6" id="KW-1185">Reference proteome</keyword>
<evidence type="ECO:0000256" key="2">
    <source>
        <dbReference type="ARBA" id="ARBA00022898"/>
    </source>
</evidence>
<accession>A0ABW3V7C9</accession>
<dbReference type="SUPFAM" id="SSF54631">
    <property type="entry name" value="CBS-domain pair"/>
    <property type="match status" value="1"/>
</dbReference>
<dbReference type="InterPro" id="IPR001216">
    <property type="entry name" value="P-phosphate_BS"/>
</dbReference>
<dbReference type="InterPro" id="IPR046353">
    <property type="entry name" value="CBS_C"/>
</dbReference>
<evidence type="ECO:0000313" key="5">
    <source>
        <dbReference type="EMBL" id="MFD1228399.1"/>
    </source>
</evidence>
<reference evidence="6" key="1">
    <citation type="journal article" date="2019" name="Int. J. Syst. Evol. Microbiol.">
        <title>The Global Catalogue of Microorganisms (GCM) 10K type strain sequencing project: providing services to taxonomists for standard genome sequencing and annotation.</title>
        <authorList>
            <consortium name="The Broad Institute Genomics Platform"/>
            <consortium name="The Broad Institute Genome Sequencing Center for Infectious Disease"/>
            <person name="Wu L."/>
            <person name="Ma J."/>
        </authorList>
    </citation>
    <scope>NUCLEOTIDE SEQUENCE [LARGE SCALE GENOMIC DNA]</scope>
    <source>
        <strain evidence="6">CCUG 49584</strain>
    </source>
</reference>
<dbReference type="PROSITE" id="PS51371">
    <property type="entry name" value="CBS"/>
    <property type="match status" value="1"/>
</dbReference>
<dbReference type="InterPro" id="IPR001926">
    <property type="entry name" value="TrpB-like_PALP"/>
</dbReference>
<dbReference type="InterPro" id="IPR046342">
    <property type="entry name" value="CBS_dom_sf"/>
</dbReference>
<evidence type="ECO:0000256" key="1">
    <source>
        <dbReference type="ARBA" id="ARBA00001933"/>
    </source>
</evidence>
<dbReference type="Gene3D" id="3.10.580.10">
    <property type="entry name" value="CBS-domain"/>
    <property type="match status" value="1"/>
</dbReference>
<dbReference type="SUPFAM" id="SSF53686">
    <property type="entry name" value="Tryptophan synthase beta subunit-like PLP-dependent enzymes"/>
    <property type="match status" value="1"/>
</dbReference>
<dbReference type="Proteomes" id="UP001597263">
    <property type="component" value="Unassembled WGS sequence"/>
</dbReference>
<evidence type="ECO:0000259" key="4">
    <source>
        <dbReference type="PROSITE" id="PS51371"/>
    </source>
</evidence>
<comment type="cofactor">
    <cofactor evidence="1">
        <name>pyridoxal 5'-phosphate</name>
        <dbReference type="ChEBI" id="CHEBI:597326"/>
    </cofactor>
</comment>